<evidence type="ECO:0000256" key="2">
    <source>
        <dbReference type="ARBA" id="ARBA00005967"/>
    </source>
</evidence>
<dbReference type="Gene3D" id="1.10.287.3610">
    <property type="match status" value="1"/>
</dbReference>
<keyword evidence="12 19" id="KW-0472">Membrane</keyword>
<keyword evidence="3" id="KW-1003">Cell membrane</keyword>
<dbReference type="STRING" id="1618994.UX57_C0013G0007"/>
<evidence type="ECO:0000256" key="16">
    <source>
        <dbReference type="PIRSR" id="PIRSR600829-2"/>
    </source>
</evidence>
<feature type="transmembrane region" description="Helical" evidence="19">
    <location>
        <begin position="93"/>
        <end position="117"/>
    </location>
</feature>
<dbReference type="CDD" id="cd14265">
    <property type="entry name" value="UDPK_IM_like"/>
    <property type="match status" value="1"/>
</dbReference>
<evidence type="ECO:0000256" key="4">
    <source>
        <dbReference type="ARBA" id="ARBA00022516"/>
    </source>
</evidence>
<feature type="binding site" evidence="17">
    <location>
        <position position="25"/>
    </location>
    <ligand>
        <name>ATP</name>
        <dbReference type="ChEBI" id="CHEBI:30616"/>
    </ligand>
</feature>
<evidence type="ECO:0000256" key="12">
    <source>
        <dbReference type="ARBA" id="ARBA00023136"/>
    </source>
</evidence>
<dbReference type="GO" id="GO:0046872">
    <property type="term" value="F:metal ion binding"/>
    <property type="evidence" value="ECO:0007669"/>
    <property type="project" value="UniProtKB-KW"/>
</dbReference>
<feature type="binding site" evidence="16">
    <location>
        <position position="66"/>
    </location>
    <ligand>
        <name>substrate</name>
    </ligand>
</feature>
<dbReference type="Pfam" id="PF01219">
    <property type="entry name" value="DAGK_prokar"/>
    <property type="match status" value="1"/>
</dbReference>
<keyword evidence="5" id="KW-0808">Transferase</keyword>
<feature type="binding site" evidence="17">
    <location>
        <position position="73"/>
    </location>
    <ligand>
        <name>ATP</name>
        <dbReference type="ChEBI" id="CHEBI:30616"/>
    </ligand>
</feature>
<comment type="subcellular location">
    <subcellularLocation>
        <location evidence="1">Cell membrane</location>
        <topology evidence="1">Multi-pass membrane protein</topology>
    </subcellularLocation>
</comment>
<keyword evidence="4" id="KW-0444">Lipid biosynthesis</keyword>
<comment type="cofactor">
    <cofactor evidence="18">
        <name>Mg(2+)</name>
        <dbReference type="ChEBI" id="CHEBI:18420"/>
    </cofactor>
    <text evidence="18">Mn(2+), Zn(2+), Cd(2+) and Co(2+) support activity to lesser extents.</text>
</comment>
<evidence type="ECO:0000256" key="18">
    <source>
        <dbReference type="PIRSR" id="PIRSR600829-4"/>
    </source>
</evidence>
<evidence type="ECO:0000256" key="9">
    <source>
        <dbReference type="ARBA" id="ARBA00022840"/>
    </source>
</evidence>
<reference evidence="20 21" key="1">
    <citation type="journal article" date="2015" name="Nature">
        <title>rRNA introns, odd ribosomes, and small enigmatic genomes across a large radiation of phyla.</title>
        <authorList>
            <person name="Brown C.T."/>
            <person name="Hug L.A."/>
            <person name="Thomas B.C."/>
            <person name="Sharon I."/>
            <person name="Castelle C.J."/>
            <person name="Singh A."/>
            <person name="Wilkins M.J."/>
            <person name="Williams K.H."/>
            <person name="Banfield J.F."/>
        </authorList>
    </citation>
    <scope>NUCLEOTIDE SEQUENCE [LARGE SCALE GENOMIC DNA]</scope>
</reference>
<dbReference type="InterPro" id="IPR033717">
    <property type="entry name" value="UDPK"/>
</dbReference>
<dbReference type="InterPro" id="IPR000829">
    <property type="entry name" value="DAGK"/>
</dbReference>
<dbReference type="AlphaFoldDB" id="A0A0G1Q6E5"/>
<dbReference type="GO" id="GO:0008654">
    <property type="term" value="P:phospholipid biosynthetic process"/>
    <property type="evidence" value="ECO:0007669"/>
    <property type="project" value="UniProtKB-KW"/>
</dbReference>
<dbReference type="EMBL" id="LCMS01000013">
    <property type="protein sequence ID" value="KKU40611.1"/>
    <property type="molecule type" value="Genomic_DNA"/>
</dbReference>
<evidence type="ECO:0000256" key="10">
    <source>
        <dbReference type="ARBA" id="ARBA00022989"/>
    </source>
</evidence>
<dbReference type="GO" id="GO:0005524">
    <property type="term" value="F:ATP binding"/>
    <property type="evidence" value="ECO:0007669"/>
    <property type="project" value="UniProtKB-KW"/>
</dbReference>
<dbReference type="PANTHER" id="PTHR34299:SF1">
    <property type="entry name" value="DIACYLGLYCEROL KINASE"/>
    <property type="match status" value="1"/>
</dbReference>
<keyword evidence="11" id="KW-0443">Lipid metabolism</keyword>
<keyword evidence="7 17" id="KW-0547">Nucleotide-binding</keyword>
<feature type="active site" description="Proton acceptor" evidence="15">
    <location>
        <position position="66"/>
    </location>
</feature>
<protein>
    <submittedName>
        <fullName evidence="20">Diacylglycerol kinase</fullName>
    </submittedName>
</protein>
<keyword evidence="14" id="KW-1208">Phospholipid metabolism</keyword>
<evidence type="ECO:0000256" key="8">
    <source>
        <dbReference type="ARBA" id="ARBA00022777"/>
    </source>
</evidence>
<evidence type="ECO:0000256" key="14">
    <source>
        <dbReference type="ARBA" id="ARBA00023264"/>
    </source>
</evidence>
<evidence type="ECO:0000256" key="15">
    <source>
        <dbReference type="PIRSR" id="PIRSR600829-1"/>
    </source>
</evidence>
<accession>A0A0G1Q6E5</accession>
<organism evidence="20 21">
    <name type="scientific">Candidatus Uhrbacteria bacterium GW2011_GWE2_46_68</name>
    <dbReference type="NCBI Taxonomy" id="1618994"/>
    <lineage>
        <taxon>Bacteria</taxon>
        <taxon>Candidatus Uhriibacteriota</taxon>
    </lineage>
</organism>
<feature type="binding site" evidence="18">
    <location>
        <position position="73"/>
    </location>
    <ligand>
        <name>a divalent metal cation</name>
        <dbReference type="ChEBI" id="CHEBI:60240"/>
    </ligand>
</feature>
<comment type="caution">
    <text evidence="20">The sequence shown here is derived from an EMBL/GenBank/DDBJ whole genome shotgun (WGS) entry which is preliminary data.</text>
</comment>
<keyword evidence="18" id="KW-0460">Magnesium</keyword>
<keyword evidence="6 19" id="KW-0812">Transmembrane</keyword>
<evidence type="ECO:0000313" key="20">
    <source>
        <dbReference type="EMBL" id="KKU40611.1"/>
    </source>
</evidence>
<evidence type="ECO:0000256" key="5">
    <source>
        <dbReference type="ARBA" id="ARBA00022679"/>
    </source>
</evidence>
<evidence type="ECO:0000256" key="13">
    <source>
        <dbReference type="ARBA" id="ARBA00023209"/>
    </source>
</evidence>
<feature type="binding site" evidence="18">
    <location>
        <position position="25"/>
    </location>
    <ligand>
        <name>a divalent metal cation</name>
        <dbReference type="ChEBI" id="CHEBI:60240"/>
    </ligand>
</feature>
<evidence type="ECO:0000256" key="6">
    <source>
        <dbReference type="ARBA" id="ARBA00022692"/>
    </source>
</evidence>
<evidence type="ECO:0000256" key="7">
    <source>
        <dbReference type="ARBA" id="ARBA00022741"/>
    </source>
</evidence>
<evidence type="ECO:0000256" key="19">
    <source>
        <dbReference type="SAM" id="Phobius"/>
    </source>
</evidence>
<keyword evidence="9 17" id="KW-0067">ATP-binding</keyword>
<feature type="transmembrane region" description="Helical" evidence="19">
    <location>
        <begin position="20"/>
        <end position="43"/>
    </location>
</feature>
<proteinExistence type="inferred from homology"/>
<comment type="similarity">
    <text evidence="2">Belongs to the bacterial diacylglycerol kinase family.</text>
</comment>
<keyword evidence="13" id="KW-0594">Phospholipid biosynthesis</keyword>
<dbReference type="PANTHER" id="PTHR34299">
    <property type="entry name" value="DIACYLGLYCEROL KINASE"/>
    <property type="match status" value="1"/>
</dbReference>
<dbReference type="Proteomes" id="UP000034795">
    <property type="component" value="Unassembled WGS sequence"/>
</dbReference>
<keyword evidence="10 19" id="KW-1133">Transmembrane helix</keyword>
<evidence type="ECO:0000313" key="21">
    <source>
        <dbReference type="Proteomes" id="UP000034795"/>
    </source>
</evidence>
<dbReference type="InterPro" id="IPR036945">
    <property type="entry name" value="DAGK_sf"/>
</dbReference>
<feature type="transmembrane region" description="Helical" evidence="19">
    <location>
        <begin position="49"/>
        <end position="72"/>
    </location>
</feature>
<dbReference type="GO" id="GO:0016301">
    <property type="term" value="F:kinase activity"/>
    <property type="evidence" value="ECO:0007669"/>
    <property type="project" value="UniProtKB-KW"/>
</dbReference>
<evidence type="ECO:0000256" key="3">
    <source>
        <dbReference type="ARBA" id="ARBA00022475"/>
    </source>
</evidence>
<keyword evidence="8 20" id="KW-0418">Kinase</keyword>
<sequence length="124" mass="14223">MIHVRQFKKSFFHALRGIWIVLGTEQSFRLQVSVAIVVVVFAWELHVSPWAWVVLLLLIAAVLTLELLNSVFERIVDTLRPRLHPAIKDMKDMMAGVVLLVSLFAAIIGGIVFWPYLFPLFLRL</sequence>
<feature type="binding site" evidence="17">
    <location>
        <begin position="91"/>
        <end position="92"/>
    </location>
    <ligand>
        <name>ATP</name>
        <dbReference type="ChEBI" id="CHEBI:30616"/>
    </ligand>
</feature>
<evidence type="ECO:0000256" key="17">
    <source>
        <dbReference type="PIRSR" id="PIRSR600829-3"/>
    </source>
</evidence>
<dbReference type="GO" id="GO:0005886">
    <property type="term" value="C:plasma membrane"/>
    <property type="evidence" value="ECO:0007669"/>
    <property type="project" value="UniProtKB-SubCell"/>
</dbReference>
<evidence type="ECO:0000256" key="11">
    <source>
        <dbReference type="ARBA" id="ARBA00023098"/>
    </source>
</evidence>
<evidence type="ECO:0000256" key="1">
    <source>
        <dbReference type="ARBA" id="ARBA00004651"/>
    </source>
</evidence>
<keyword evidence="18" id="KW-0479">Metal-binding</keyword>
<gene>
    <name evidence="20" type="ORF">UX57_C0013G0007</name>
</gene>
<name>A0A0G1Q6E5_9BACT</name>